<feature type="region of interest" description="Disordered" evidence="1">
    <location>
        <begin position="176"/>
        <end position="197"/>
    </location>
</feature>
<accession>A0ABR2E4T6</accession>
<gene>
    <name evidence="2" type="ORF">V6N12_040671</name>
</gene>
<proteinExistence type="predicted"/>
<feature type="compositionally biased region" description="Low complexity" evidence="1">
    <location>
        <begin position="183"/>
        <end position="196"/>
    </location>
</feature>
<sequence length="371" mass="41732">MATASRASKPGRQLGELLKEQQEPFVLEVYLSERGFVKKNLIQGVNFNFGCCHGNSAKFLNKSGSQNHSKKGSPQFPKVHQAIQRNNFFKIKGLRTKNSDGKLSVTEIDVNNHETAEADRFSSASSATMYNSCSDSDIDEPSMFADTSMSNRNPHDEREKKAAADTKFEWSCMEENKQHSPQSVLEEVSTSTSSPLDTPRKVASKRLFWPKLMKVDSVLSPWLLNLLQTRPDKSSCACAGLKLHKVLLWSSSSRTSRSKRVSQQRKQPLFDCNKEPMENNHDKELKGKGKGKGFKGSGEVIPRFRCENLKGWGKRGGGESNIKQLLELDIISSTQWRDDFESQKWNMVMVVGNAIVEEITSEVVMDIMNFL</sequence>
<organism evidence="2 3">
    <name type="scientific">Hibiscus sabdariffa</name>
    <name type="common">roselle</name>
    <dbReference type="NCBI Taxonomy" id="183260"/>
    <lineage>
        <taxon>Eukaryota</taxon>
        <taxon>Viridiplantae</taxon>
        <taxon>Streptophyta</taxon>
        <taxon>Embryophyta</taxon>
        <taxon>Tracheophyta</taxon>
        <taxon>Spermatophyta</taxon>
        <taxon>Magnoliopsida</taxon>
        <taxon>eudicotyledons</taxon>
        <taxon>Gunneridae</taxon>
        <taxon>Pentapetalae</taxon>
        <taxon>rosids</taxon>
        <taxon>malvids</taxon>
        <taxon>Malvales</taxon>
        <taxon>Malvaceae</taxon>
        <taxon>Malvoideae</taxon>
        <taxon>Hibiscus</taxon>
    </lineage>
</organism>
<dbReference type="PANTHER" id="PTHR37613:SF4">
    <property type="entry name" value="DUF4378 DOMAIN-CONTAINING PROTEIN"/>
    <property type="match status" value="1"/>
</dbReference>
<evidence type="ECO:0008006" key="4">
    <source>
        <dbReference type="Google" id="ProtNLM"/>
    </source>
</evidence>
<feature type="region of interest" description="Disordered" evidence="1">
    <location>
        <begin position="272"/>
        <end position="294"/>
    </location>
</feature>
<protein>
    <recommendedName>
        <fullName evidence="4">DUF4378 domain-containing protein</fullName>
    </recommendedName>
</protein>
<dbReference type="PANTHER" id="PTHR37613">
    <property type="entry name" value="DUF4378 DOMAIN PROTEIN"/>
    <property type="match status" value="1"/>
</dbReference>
<keyword evidence="3" id="KW-1185">Reference proteome</keyword>
<evidence type="ECO:0000313" key="2">
    <source>
        <dbReference type="EMBL" id="KAK8552056.1"/>
    </source>
</evidence>
<feature type="compositionally biased region" description="Basic and acidic residues" evidence="1">
    <location>
        <begin position="272"/>
        <end position="287"/>
    </location>
</feature>
<dbReference type="Proteomes" id="UP001472677">
    <property type="component" value="Unassembled WGS sequence"/>
</dbReference>
<dbReference type="EMBL" id="JBBPBM010000020">
    <property type="protein sequence ID" value="KAK8552056.1"/>
    <property type="molecule type" value="Genomic_DNA"/>
</dbReference>
<name>A0ABR2E4T6_9ROSI</name>
<evidence type="ECO:0000313" key="3">
    <source>
        <dbReference type="Proteomes" id="UP001472677"/>
    </source>
</evidence>
<comment type="caution">
    <text evidence="2">The sequence shown here is derived from an EMBL/GenBank/DDBJ whole genome shotgun (WGS) entry which is preliminary data.</text>
</comment>
<evidence type="ECO:0000256" key="1">
    <source>
        <dbReference type="SAM" id="MobiDB-lite"/>
    </source>
</evidence>
<reference evidence="2 3" key="1">
    <citation type="journal article" date="2024" name="G3 (Bethesda)">
        <title>Genome assembly of Hibiscus sabdariffa L. provides insights into metabolisms of medicinal natural products.</title>
        <authorList>
            <person name="Kim T."/>
        </authorList>
    </citation>
    <scope>NUCLEOTIDE SEQUENCE [LARGE SCALE GENOMIC DNA]</scope>
    <source>
        <strain evidence="2">TK-2024</strain>
        <tissue evidence="2">Old leaves</tissue>
    </source>
</reference>